<evidence type="ECO:0000313" key="7">
    <source>
        <dbReference type="Proteomes" id="UP000244110"/>
    </source>
</evidence>
<reference evidence="5 6" key="1">
    <citation type="submission" date="2016-10" db="EMBL/GenBank/DDBJ databases">
        <authorList>
            <person name="de Groot N.N."/>
        </authorList>
    </citation>
    <scope>NUCLEOTIDE SEQUENCE [LARGE SCALE GENOMIC DNA]</scope>
    <source>
        <strain evidence="5 6">Nm9</strain>
    </source>
</reference>
<dbReference type="PANTHER" id="PTHR38340:SF1">
    <property type="entry name" value="S-LAYER PROTEIN"/>
    <property type="match status" value="1"/>
</dbReference>
<evidence type="ECO:0000256" key="2">
    <source>
        <dbReference type="ARBA" id="ARBA00022525"/>
    </source>
</evidence>
<reference evidence="4 7" key="2">
    <citation type="submission" date="2018-04" db="EMBL/GenBank/DDBJ databases">
        <title>Active sludge and wastewater microbial communities from Klosterneuburg, Austria.</title>
        <authorList>
            <person name="Wagner M."/>
        </authorList>
    </citation>
    <scope>NUCLEOTIDE SEQUENCE [LARGE SCALE GENOMIC DNA]</scope>
    <source>
        <strain evidence="4 7">Nm4</strain>
    </source>
</reference>
<dbReference type="Gene3D" id="2.150.10.10">
    <property type="entry name" value="Serralysin-like metalloprotease, C-terminal"/>
    <property type="match status" value="1"/>
</dbReference>
<dbReference type="SUPFAM" id="SSF51120">
    <property type="entry name" value="beta-Roll"/>
    <property type="match status" value="1"/>
</dbReference>
<dbReference type="GO" id="GO:0005576">
    <property type="term" value="C:extracellular region"/>
    <property type="evidence" value="ECO:0007669"/>
    <property type="project" value="UniProtKB-SubCell"/>
</dbReference>
<keyword evidence="2" id="KW-0964">Secreted</keyword>
<evidence type="ECO:0000313" key="6">
    <source>
        <dbReference type="Proteomes" id="UP000181998"/>
    </source>
</evidence>
<sequence>MSKISIESREIFAGQDHLYLIFQDNAGQEFVIRGGPEDNNPLDFGDIVTVVNAPLAQSEDARGNDTPVDRGSRDLDLGGRAAEDVWEIMKQQATNINNAGIDYDIIISAQNSNSTIASVLNSIGVAVASNIPLNTEANDLAGVSNLLTLDTTLIGTPANDIVSGYVGNDTLIGGDGDDSLRGDSGNDVIDGELGNDFLMGDLGNDILKAGFGQDSLNGGAGNDIFGFYALGHYEVQDFILTEDQVFFDSVRTGLNNIDAVNQAITGVIQRDDGVTVEFGPDASVDLIGINFADITADMVGFAS</sequence>
<comment type="subcellular location">
    <subcellularLocation>
        <location evidence="1">Secreted</location>
    </subcellularLocation>
</comment>
<dbReference type="EMBL" id="QAOL01000012">
    <property type="protein sequence ID" value="PTQ85826.1"/>
    <property type="molecule type" value="Genomic_DNA"/>
</dbReference>
<dbReference type="RefSeq" id="WP_074721555.1">
    <property type="nucleotide sequence ID" value="NZ_FOFX01000034.1"/>
</dbReference>
<dbReference type="AlphaFoldDB" id="A0A1H9ES43"/>
<dbReference type="InterPro" id="IPR001343">
    <property type="entry name" value="Hemolysn_Ca-bd"/>
</dbReference>
<dbReference type="Proteomes" id="UP000244110">
    <property type="component" value="Unassembled WGS sequence"/>
</dbReference>
<dbReference type="PRINTS" id="PR00313">
    <property type="entry name" value="CABNDNGRPT"/>
</dbReference>
<evidence type="ECO:0000256" key="3">
    <source>
        <dbReference type="SAM" id="MobiDB-lite"/>
    </source>
</evidence>
<dbReference type="OrthoDB" id="4648428at2"/>
<accession>A0A1H9ES43</accession>
<organism evidence="5 6">
    <name type="scientific">Nitrosomonas ureae</name>
    <dbReference type="NCBI Taxonomy" id="44577"/>
    <lineage>
        <taxon>Bacteria</taxon>
        <taxon>Pseudomonadati</taxon>
        <taxon>Pseudomonadota</taxon>
        <taxon>Betaproteobacteria</taxon>
        <taxon>Nitrosomonadales</taxon>
        <taxon>Nitrosomonadaceae</taxon>
        <taxon>Nitrosomonas</taxon>
    </lineage>
</organism>
<protein>
    <submittedName>
        <fullName evidence="4">Hemolysin type calcium-binding protein</fullName>
    </submittedName>
    <submittedName>
        <fullName evidence="5">Hemolysin-type calcium-binding repeat-containing protein</fullName>
    </submittedName>
</protein>
<dbReference type="InterPro" id="IPR050557">
    <property type="entry name" value="RTX_toxin/Mannuronan_C5-epim"/>
</dbReference>
<evidence type="ECO:0000256" key="1">
    <source>
        <dbReference type="ARBA" id="ARBA00004613"/>
    </source>
</evidence>
<name>A0A1H9ES43_9PROT</name>
<evidence type="ECO:0000313" key="5">
    <source>
        <dbReference type="EMBL" id="SEQ28427.1"/>
    </source>
</evidence>
<dbReference type="Pfam" id="PF00353">
    <property type="entry name" value="HemolysinCabind"/>
    <property type="match status" value="1"/>
</dbReference>
<proteinExistence type="predicted"/>
<dbReference type="Proteomes" id="UP000181998">
    <property type="component" value="Unassembled WGS sequence"/>
</dbReference>
<feature type="compositionally biased region" description="Basic and acidic residues" evidence="3">
    <location>
        <begin position="59"/>
        <end position="75"/>
    </location>
</feature>
<feature type="region of interest" description="Disordered" evidence="3">
    <location>
        <begin position="56"/>
        <end position="75"/>
    </location>
</feature>
<dbReference type="EMBL" id="FOFX01000034">
    <property type="protein sequence ID" value="SEQ28427.1"/>
    <property type="molecule type" value="Genomic_DNA"/>
</dbReference>
<dbReference type="PANTHER" id="PTHR38340">
    <property type="entry name" value="S-LAYER PROTEIN"/>
    <property type="match status" value="1"/>
</dbReference>
<dbReference type="GO" id="GO:0005509">
    <property type="term" value="F:calcium ion binding"/>
    <property type="evidence" value="ECO:0007669"/>
    <property type="project" value="InterPro"/>
</dbReference>
<dbReference type="InterPro" id="IPR011049">
    <property type="entry name" value="Serralysin-like_metalloprot_C"/>
</dbReference>
<gene>
    <name evidence="4" type="ORF">C8R28_10126</name>
    <name evidence="5" type="ORF">SAMN05421510_10341</name>
</gene>
<evidence type="ECO:0000313" key="4">
    <source>
        <dbReference type="EMBL" id="PTQ85826.1"/>
    </source>
</evidence>